<evidence type="ECO:0000313" key="3">
    <source>
        <dbReference type="EMBL" id="MFC4312069.1"/>
    </source>
</evidence>
<dbReference type="Pfam" id="PF06439">
    <property type="entry name" value="3keto-disac_hyd"/>
    <property type="match status" value="1"/>
</dbReference>
<name>A0ABV8T0B9_9GAMM</name>
<keyword evidence="3" id="KW-0378">Hydrolase</keyword>
<proteinExistence type="predicted"/>
<dbReference type="Proteomes" id="UP001595904">
    <property type="component" value="Unassembled WGS sequence"/>
</dbReference>
<accession>A0ABV8T0B9</accession>
<dbReference type="GO" id="GO:0016787">
    <property type="term" value="F:hydrolase activity"/>
    <property type="evidence" value="ECO:0007669"/>
    <property type="project" value="UniProtKB-KW"/>
</dbReference>
<dbReference type="Pfam" id="PF03583">
    <property type="entry name" value="LIP"/>
    <property type="match status" value="1"/>
</dbReference>
<dbReference type="Gene3D" id="3.40.50.1820">
    <property type="entry name" value="alpha/beta hydrolase"/>
    <property type="match status" value="2"/>
</dbReference>
<reference evidence="4" key="1">
    <citation type="journal article" date="2019" name="Int. J. Syst. Evol. Microbiol.">
        <title>The Global Catalogue of Microorganisms (GCM) 10K type strain sequencing project: providing services to taxonomists for standard genome sequencing and annotation.</title>
        <authorList>
            <consortium name="The Broad Institute Genomics Platform"/>
            <consortium name="The Broad Institute Genome Sequencing Center for Infectious Disease"/>
            <person name="Wu L."/>
            <person name="Ma J."/>
        </authorList>
    </citation>
    <scope>NUCLEOTIDE SEQUENCE [LARGE SCALE GENOMIC DNA]</scope>
    <source>
        <strain evidence="4">CGMCC 1.10759</strain>
    </source>
</reference>
<evidence type="ECO:0000313" key="4">
    <source>
        <dbReference type="Proteomes" id="UP001595904"/>
    </source>
</evidence>
<dbReference type="PANTHER" id="PTHR34853:SF1">
    <property type="entry name" value="LIPASE 5"/>
    <property type="match status" value="1"/>
</dbReference>
<dbReference type="Gene3D" id="2.60.120.560">
    <property type="entry name" value="Exo-inulinase, domain 1"/>
    <property type="match status" value="1"/>
</dbReference>
<keyword evidence="4" id="KW-1185">Reference proteome</keyword>
<keyword evidence="1" id="KW-0472">Membrane</keyword>
<dbReference type="EMBL" id="JBHSDU010000014">
    <property type="protein sequence ID" value="MFC4312069.1"/>
    <property type="molecule type" value="Genomic_DNA"/>
</dbReference>
<dbReference type="InterPro" id="IPR005152">
    <property type="entry name" value="Lipase_secreted"/>
</dbReference>
<dbReference type="PANTHER" id="PTHR34853">
    <property type="match status" value="1"/>
</dbReference>
<comment type="caution">
    <text evidence="3">The sequence shown here is derived from an EMBL/GenBank/DDBJ whole genome shotgun (WGS) entry which is preliminary data.</text>
</comment>
<dbReference type="SUPFAM" id="SSF53474">
    <property type="entry name" value="alpha/beta-Hydrolases"/>
    <property type="match status" value="1"/>
</dbReference>
<dbReference type="InterPro" id="IPR029058">
    <property type="entry name" value="AB_hydrolase_fold"/>
</dbReference>
<evidence type="ECO:0000256" key="1">
    <source>
        <dbReference type="SAM" id="Phobius"/>
    </source>
</evidence>
<gene>
    <name evidence="3" type="ORF">ACFPN2_23515</name>
</gene>
<keyword evidence="1" id="KW-1133">Transmembrane helix</keyword>
<evidence type="ECO:0000259" key="2">
    <source>
        <dbReference type="Pfam" id="PF06439"/>
    </source>
</evidence>
<feature type="transmembrane region" description="Helical" evidence="1">
    <location>
        <begin position="35"/>
        <end position="57"/>
    </location>
</feature>
<sequence>MMTFNERHSVLAGNRCDLKSVAEPVLRASSQRSRFLHAFAGAALMLLAMSASGVAFASEPDLAATGPGSLVEAKTVTDIDESISALGATAVRVKYRSTSGRDGSSTVVSGMIFVPAGTPPPGGWPVLAHAHATAGINYECGPSLSRNMFGTAPMMAASLKMGYAVAAADYEGLGAPGIHLYLDAKTEAWNVIDSVRALRHFRPGAISDRWLVFGGSQGGAAAWATAEQAVTYAPELNLLGAAALVPPTDFSEYAQMAAEGSFNEFQKAAYIWMLMTQHRVNPKLGLDLYRRGSAKANWQALSYCFGPHEQERAEALQKVTADELKPATPAATRHMAELLKKMALPQQAATAPMLVIYAGKDEFIKPEWTRTAIEKACAMGTKIQEVFLADKGHIGPSWEMSTQWLNQRLAGEPFQDTCSQKEEDFPVGYSDGPKLPGSPWRVHDEKRPHPAIVTPAAAEGKPPSDAVVLFDGTDLKEWVSAKDGSSAPWKIVDGALQVVAGTGDIVTKESFGDSQLHVEFATPALPINRSQWRGNSGVFLYGLYEVQILDSYQNLTYADGEASAIFGQSPPLVNASRPPGEWQSFDIVYTGPRFKDGKVTTPGYVTVFHNGVITQNHTQILGTTLFHQLPGTAVHGPKGPIKLQDHTYPLRFRNIWIRPLQPTAP</sequence>
<organism evidence="3 4">
    <name type="scientific">Steroidobacter flavus</name>
    <dbReference type="NCBI Taxonomy" id="1842136"/>
    <lineage>
        <taxon>Bacteria</taxon>
        <taxon>Pseudomonadati</taxon>
        <taxon>Pseudomonadota</taxon>
        <taxon>Gammaproteobacteria</taxon>
        <taxon>Steroidobacterales</taxon>
        <taxon>Steroidobacteraceae</taxon>
        <taxon>Steroidobacter</taxon>
    </lineage>
</organism>
<protein>
    <submittedName>
        <fullName evidence="3">Family 16 glycoside hydrolase</fullName>
    </submittedName>
</protein>
<keyword evidence="1" id="KW-0812">Transmembrane</keyword>
<feature type="domain" description="3-keto-alpha-glucoside-1,2-lyase/3-keto-2-hydroxy-glucal hydratase" evidence="2">
    <location>
        <begin position="466"/>
        <end position="658"/>
    </location>
</feature>
<dbReference type="InterPro" id="IPR010496">
    <property type="entry name" value="AL/BT2_dom"/>
</dbReference>
<dbReference type="RefSeq" id="WP_380601142.1">
    <property type="nucleotide sequence ID" value="NZ_JBHSDU010000014.1"/>
</dbReference>